<feature type="transmembrane region" description="Helical" evidence="7">
    <location>
        <begin position="44"/>
        <end position="62"/>
    </location>
</feature>
<keyword evidence="10" id="KW-1185">Reference proteome</keyword>
<gene>
    <name evidence="9" type="ORF">QFI96_018845</name>
</gene>
<evidence type="ECO:0000256" key="5">
    <source>
        <dbReference type="ARBA" id="ARBA00022989"/>
    </source>
</evidence>
<keyword evidence="9" id="KW-0808">Transferase</keyword>
<organism evidence="9 10">
    <name type="scientific">Raoultella lignicola</name>
    <dbReference type="NCBI Taxonomy" id="3040939"/>
    <lineage>
        <taxon>Bacteria</taxon>
        <taxon>Pseudomonadati</taxon>
        <taxon>Pseudomonadota</taxon>
        <taxon>Gammaproteobacteria</taxon>
        <taxon>Enterobacterales</taxon>
        <taxon>Enterobacteriaceae</taxon>
        <taxon>Klebsiella/Raoultella group</taxon>
        <taxon>Raoultella</taxon>
    </lineage>
</organism>
<dbReference type="Proteomes" id="UP001312893">
    <property type="component" value="Unassembled WGS sequence"/>
</dbReference>
<feature type="domain" description="Acyltransferase 3" evidence="8">
    <location>
        <begin position="4"/>
        <end position="312"/>
    </location>
</feature>
<evidence type="ECO:0000256" key="2">
    <source>
        <dbReference type="ARBA" id="ARBA00007400"/>
    </source>
</evidence>
<comment type="subcellular location">
    <subcellularLocation>
        <location evidence="1">Cell membrane</location>
        <topology evidence="1">Multi-pass membrane protein</topology>
    </subcellularLocation>
</comment>
<feature type="transmembrane region" description="Helical" evidence="7">
    <location>
        <begin position="82"/>
        <end position="102"/>
    </location>
</feature>
<feature type="transmembrane region" description="Helical" evidence="7">
    <location>
        <begin position="230"/>
        <end position="249"/>
    </location>
</feature>
<keyword evidence="4 7" id="KW-0812">Transmembrane</keyword>
<dbReference type="PANTHER" id="PTHR40074">
    <property type="entry name" value="O-ACETYLTRANSFERASE WECH"/>
    <property type="match status" value="1"/>
</dbReference>
<sequence>MREVWVDYAKALGIILVVAGHINRGLYSSGIYISKQFYTLFDSIIYTFHMPLFFFLSGLFFIKSIDRKGKKVFFTDKLDTIFYPYVLWSLIQGGIEVILSKYTNSKTELIDVLSFLVYPRAQFWFLYALLMIFIFAALIYRKDSFQKSLPIIIVISFIAYIFSNVMGSSFHINYITNYIIFFFIGCLYHSLSLTERFNFGWKSLLLCCLIFCSGQYIFHINLGLVYTDTGVFTFILAITGIAFITLLSMQLEKIKIKPLETIGTLSMVIYLLHILAGSGSRIVLSKLLHIQNWYIHIIAGTFIGIVAPVVFYFIAKKCNINFLFSYPRKKQTSH</sequence>
<dbReference type="PANTHER" id="PTHR40074:SF2">
    <property type="entry name" value="O-ACETYLTRANSFERASE WECH"/>
    <property type="match status" value="1"/>
</dbReference>
<evidence type="ECO:0000256" key="1">
    <source>
        <dbReference type="ARBA" id="ARBA00004651"/>
    </source>
</evidence>
<accession>A0ABU9FF63</accession>
<comment type="caution">
    <text evidence="9">The sequence shown here is derived from an EMBL/GenBank/DDBJ whole genome shotgun (WGS) entry which is preliminary data.</text>
</comment>
<keyword evidence="5 7" id="KW-1133">Transmembrane helix</keyword>
<keyword evidence="3" id="KW-1003">Cell membrane</keyword>
<feature type="transmembrane region" description="Helical" evidence="7">
    <location>
        <begin position="293"/>
        <end position="315"/>
    </location>
</feature>
<evidence type="ECO:0000313" key="10">
    <source>
        <dbReference type="Proteomes" id="UP001312893"/>
    </source>
</evidence>
<feature type="transmembrane region" description="Helical" evidence="7">
    <location>
        <begin position="261"/>
        <end position="281"/>
    </location>
</feature>
<feature type="transmembrane region" description="Helical" evidence="7">
    <location>
        <begin position="203"/>
        <end position="224"/>
    </location>
</feature>
<evidence type="ECO:0000256" key="6">
    <source>
        <dbReference type="ARBA" id="ARBA00023136"/>
    </source>
</evidence>
<keyword evidence="6 7" id="KW-0472">Membrane</keyword>
<name>A0ABU9FF63_9ENTR</name>
<feature type="transmembrane region" description="Helical" evidence="7">
    <location>
        <begin position="172"/>
        <end position="191"/>
    </location>
</feature>
<protein>
    <submittedName>
        <fullName evidence="9">Acyltransferase</fullName>
        <ecNumber evidence="9">2.3.1.-</ecNumber>
    </submittedName>
</protein>
<dbReference type="InterPro" id="IPR002656">
    <property type="entry name" value="Acyl_transf_3_dom"/>
</dbReference>
<dbReference type="EMBL" id="JARXNK020000105">
    <property type="protein sequence ID" value="MEL0553749.1"/>
    <property type="molecule type" value="Genomic_DNA"/>
</dbReference>
<proteinExistence type="inferred from homology"/>
<dbReference type="RefSeq" id="WP_331851475.1">
    <property type="nucleotide sequence ID" value="NZ_JARXNK020000105.1"/>
</dbReference>
<feature type="transmembrane region" description="Helical" evidence="7">
    <location>
        <begin position="12"/>
        <end position="32"/>
    </location>
</feature>
<evidence type="ECO:0000259" key="8">
    <source>
        <dbReference type="Pfam" id="PF01757"/>
    </source>
</evidence>
<evidence type="ECO:0000256" key="7">
    <source>
        <dbReference type="SAM" id="Phobius"/>
    </source>
</evidence>
<dbReference type="EC" id="2.3.1.-" evidence="9"/>
<feature type="transmembrane region" description="Helical" evidence="7">
    <location>
        <begin position="149"/>
        <end position="166"/>
    </location>
</feature>
<reference evidence="9 10" key="1">
    <citation type="submission" date="2024-04" db="EMBL/GenBank/DDBJ databases">
        <title>Two novel Raoultella species associated with bleeding cankers of broadleaf hosts, Raoultella scottia sp. nov. and Raoultella lignicola sp. nov.</title>
        <authorList>
            <person name="Brady C.L."/>
        </authorList>
    </citation>
    <scope>NUCLEOTIDE SEQUENCE [LARGE SCALE GENOMIC DNA]</scope>
    <source>
        <strain evidence="9 10">TW_WC1a.1</strain>
    </source>
</reference>
<evidence type="ECO:0000256" key="3">
    <source>
        <dbReference type="ARBA" id="ARBA00022475"/>
    </source>
</evidence>
<evidence type="ECO:0000313" key="9">
    <source>
        <dbReference type="EMBL" id="MEL0553749.1"/>
    </source>
</evidence>
<keyword evidence="9" id="KW-0012">Acyltransferase</keyword>
<evidence type="ECO:0000256" key="4">
    <source>
        <dbReference type="ARBA" id="ARBA00022692"/>
    </source>
</evidence>
<dbReference type="Pfam" id="PF01757">
    <property type="entry name" value="Acyl_transf_3"/>
    <property type="match status" value="1"/>
</dbReference>
<comment type="similarity">
    <text evidence="2">Belongs to the acyltransferase 3 family.</text>
</comment>
<feature type="transmembrane region" description="Helical" evidence="7">
    <location>
        <begin position="122"/>
        <end position="140"/>
    </location>
</feature>
<dbReference type="GO" id="GO:0016746">
    <property type="term" value="F:acyltransferase activity"/>
    <property type="evidence" value="ECO:0007669"/>
    <property type="project" value="UniProtKB-KW"/>
</dbReference>